<gene>
    <name evidence="6" type="ORF">C8F04DRAFT_291900</name>
</gene>
<name>A0AAD6T585_9AGAR</name>
<keyword evidence="3" id="KW-0862">Zinc</keyword>
<dbReference type="GO" id="GO:0061630">
    <property type="term" value="F:ubiquitin protein ligase activity"/>
    <property type="evidence" value="ECO:0007669"/>
    <property type="project" value="InterPro"/>
</dbReference>
<dbReference type="Pfam" id="PF00097">
    <property type="entry name" value="zf-C3HC4"/>
    <property type="match status" value="1"/>
</dbReference>
<dbReference type="GO" id="GO:0008270">
    <property type="term" value="F:zinc ion binding"/>
    <property type="evidence" value="ECO:0007669"/>
    <property type="project" value="UniProtKB-KW"/>
</dbReference>
<evidence type="ECO:0000256" key="1">
    <source>
        <dbReference type="ARBA" id="ARBA00022723"/>
    </source>
</evidence>
<dbReference type="GO" id="GO:0016055">
    <property type="term" value="P:Wnt signaling pathway"/>
    <property type="evidence" value="ECO:0007669"/>
    <property type="project" value="InterPro"/>
</dbReference>
<dbReference type="PANTHER" id="PTHR13417:SF2">
    <property type="entry name" value="E3 UBIQUITIN-PROTEIN LIGASE RNF146"/>
    <property type="match status" value="1"/>
</dbReference>
<keyword evidence="1" id="KW-0479">Metal-binding</keyword>
<proteinExistence type="predicted"/>
<dbReference type="Gene3D" id="3.30.40.10">
    <property type="entry name" value="Zinc/RING finger domain, C3HC4 (zinc finger)"/>
    <property type="match status" value="1"/>
</dbReference>
<keyword evidence="7" id="KW-1185">Reference proteome</keyword>
<dbReference type="InterPro" id="IPR033509">
    <property type="entry name" value="RNF146"/>
</dbReference>
<dbReference type="GO" id="GO:0072572">
    <property type="term" value="F:poly-ADP-D-ribose binding"/>
    <property type="evidence" value="ECO:0007669"/>
    <property type="project" value="InterPro"/>
</dbReference>
<feature type="domain" description="RING-type" evidence="5">
    <location>
        <begin position="114"/>
        <end position="153"/>
    </location>
</feature>
<dbReference type="GO" id="GO:0005737">
    <property type="term" value="C:cytoplasm"/>
    <property type="evidence" value="ECO:0007669"/>
    <property type="project" value="TreeGrafter"/>
</dbReference>
<protein>
    <recommendedName>
        <fullName evidence="5">RING-type domain-containing protein</fullName>
    </recommendedName>
</protein>
<dbReference type="InterPro" id="IPR017907">
    <property type="entry name" value="Znf_RING_CS"/>
</dbReference>
<reference evidence="6" key="1">
    <citation type="submission" date="2023-03" db="EMBL/GenBank/DDBJ databases">
        <title>Massive genome expansion in bonnet fungi (Mycena s.s.) driven by repeated elements and novel gene families across ecological guilds.</title>
        <authorList>
            <consortium name="Lawrence Berkeley National Laboratory"/>
            <person name="Harder C.B."/>
            <person name="Miyauchi S."/>
            <person name="Viragh M."/>
            <person name="Kuo A."/>
            <person name="Thoen E."/>
            <person name="Andreopoulos B."/>
            <person name="Lu D."/>
            <person name="Skrede I."/>
            <person name="Drula E."/>
            <person name="Henrissat B."/>
            <person name="Morin E."/>
            <person name="Kohler A."/>
            <person name="Barry K."/>
            <person name="LaButti K."/>
            <person name="Morin E."/>
            <person name="Salamov A."/>
            <person name="Lipzen A."/>
            <person name="Mereny Z."/>
            <person name="Hegedus B."/>
            <person name="Baldrian P."/>
            <person name="Stursova M."/>
            <person name="Weitz H."/>
            <person name="Taylor A."/>
            <person name="Grigoriev I.V."/>
            <person name="Nagy L.G."/>
            <person name="Martin F."/>
            <person name="Kauserud H."/>
        </authorList>
    </citation>
    <scope>NUCLEOTIDE SEQUENCE</scope>
    <source>
        <strain evidence="6">CBHHK200</strain>
    </source>
</reference>
<dbReference type="InterPro" id="IPR013083">
    <property type="entry name" value="Znf_RING/FYVE/PHD"/>
</dbReference>
<evidence type="ECO:0000313" key="6">
    <source>
        <dbReference type="EMBL" id="KAJ7039482.1"/>
    </source>
</evidence>
<dbReference type="GO" id="GO:0005634">
    <property type="term" value="C:nucleus"/>
    <property type="evidence" value="ECO:0007669"/>
    <property type="project" value="TreeGrafter"/>
</dbReference>
<dbReference type="SUPFAM" id="SSF57850">
    <property type="entry name" value="RING/U-box"/>
    <property type="match status" value="1"/>
</dbReference>
<dbReference type="PANTHER" id="PTHR13417">
    <property type="entry name" value="E3 UBIQUITIN-PROTEIN LIGASE RNF146"/>
    <property type="match status" value="1"/>
</dbReference>
<evidence type="ECO:0000256" key="4">
    <source>
        <dbReference type="PROSITE-ProRule" id="PRU00175"/>
    </source>
</evidence>
<evidence type="ECO:0000259" key="5">
    <source>
        <dbReference type="PROSITE" id="PS50089"/>
    </source>
</evidence>
<dbReference type="EMBL" id="JARJCM010000026">
    <property type="protein sequence ID" value="KAJ7039482.1"/>
    <property type="molecule type" value="Genomic_DNA"/>
</dbReference>
<evidence type="ECO:0000256" key="3">
    <source>
        <dbReference type="ARBA" id="ARBA00022833"/>
    </source>
</evidence>
<dbReference type="InterPro" id="IPR001841">
    <property type="entry name" value="Znf_RING"/>
</dbReference>
<dbReference type="Proteomes" id="UP001218188">
    <property type="component" value="Unassembled WGS sequence"/>
</dbReference>
<dbReference type="PROSITE" id="PS50089">
    <property type="entry name" value="ZF_RING_2"/>
    <property type="match status" value="1"/>
</dbReference>
<keyword evidence="2 4" id="KW-0863">Zinc-finger</keyword>
<dbReference type="InterPro" id="IPR018957">
    <property type="entry name" value="Znf_C3HC4_RING-type"/>
</dbReference>
<sequence>MSSHCLPPPGFRWKIRAPNYKTILNNKRMKHRKPPLIAVGLGSPETPIEIDGPGSSVEPFEIDLEGPEDGRSGQDHAIAATSKLRKFKKLTPEDFYVNSILPPVRPNGNIDLECGICCNTFSHPVSLECRHTFCYACIRCAVQNNHRKCPICRITILNKPVRVARPLEHVLEADNKAAGVVDASAVSYSWAGVKF</sequence>
<dbReference type="GO" id="GO:0006511">
    <property type="term" value="P:ubiquitin-dependent protein catabolic process"/>
    <property type="evidence" value="ECO:0007669"/>
    <property type="project" value="TreeGrafter"/>
</dbReference>
<evidence type="ECO:0000313" key="7">
    <source>
        <dbReference type="Proteomes" id="UP001218188"/>
    </source>
</evidence>
<comment type="caution">
    <text evidence="6">The sequence shown here is derived from an EMBL/GenBank/DDBJ whole genome shotgun (WGS) entry which is preliminary data.</text>
</comment>
<organism evidence="6 7">
    <name type="scientific">Mycena alexandri</name>
    <dbReference type="NCBI Taxonomy" id="1745969"/>
    <lineage>
        <taxon>Eukaryota</taxon>
        <taxon>Fungi</taxon>
        <taxon>Dikarya</taxon>
        <taxon>Basidiomycota</taxon>
        <taxon>Agaricomycotina</taxon>
        <taxon>Agaricomycetes</taxon>
        <taxon>Agaricomycetidae</taxon>
        <taxon>Agaricales</taxon>
        <taxon>Marasmiineae</taxon>
        <taxon>Mycenaceae</taxon>
        <taxon>Mycena</taxon>
    </lineage>
</organism>
<dbReference type="PROSITE" id="PS00518">
    <property type="entry name" value="ZF_RING_1"/>
    <property type="match status" value="1"/>
</dbReference>
<accession>A0AAD6T585</accession>
<dbReference type="SMART" id="SM00184">
    <property type="entry name" value="RING"/>
    <property type="match status" value="1"/>
</dbReference>
<dbReference type="AlphaFoldDB" id="A0AAD6T585"/>
<dbReference type="CDD" id="cd16449">
    <property type="entry name" value="RING-HC"/>
    <property type="match status" value="1"/>
</dbReference>
<evidence type="ECO:0000256" key="2">
    <source>
        <dbReference type="ARBA" id="ARBA00022771"/>
    </source>
</evidence>